<evidence type="ECO:0000256" key="1">
    <source>
        <dbReference type="ARBA" id="ARBA00001928"/>
    </source>
</evidence>
<evidence type="ECO:0008006" key="12">
    <source>
        <dbReference type="Google" id="ProtNLM"/>
    </source>
</evidence>
<dbReference type="InterPro" id="IPR003826">
    <property type="entry name" value="AdoMetDC_fam_prok"/>
</dbReference>
<comment type="cofactor">
    <cofactor evidence="1">
        <name>pyruvate</name>
        <dbReference type="ChEBI" id="CHEBI:15361"/>
    </cofactor>
</comment>
<dbReference type="EMBL" id="PEXU01000020">
    <property type="protein sequence ID" value="PIS42787.1"/>
    <property type="molecule type" value="Genomic_DNA"/>
</dbReference>
<dbReference type="GO" id="GO:0008295">
    <property type="term" value="P:spermidine biosynthetic process"/>
    <property type="evidence" value="ECO:0007669"/>
    <property type="project" value="UniProtKB-KW"/>
</dbReference>
<reference evidence="10 11" key="1">
    <citation type="submission" date="2017-09" db="EMBL/GenBank/DDBJ databases">
        <title>Depth-based differentiation of microbial function through sediment-hosted aquifers and enrichment of novel symbionts in the deep terrestrial subsurface.</title>
        <authorList>
            <person name="Probst A.J."/>
            <person name="Ladd B."/>
            <person name="Jarett J.K."/>
            <person name="Geller-Mcgrath D.E."/>
            <person name="Sieber C.M."/>
            <person name="Emerson J.B."/>
            <person name="Anantharaman K."/>
            <person name="Thomas B.C."/>
            <person name="Malmstrom R."/>
            <person name="Stieglmeier M."/>
            <person name="Klingl A."/>
            <person name="Woyke T."/>
            <person name="Ryan C.M."/>
            <person name="Banfield J.F."/>
        </authorList>
    </citation>
    <scope>NUCLEOTIDE SEQUENCE [LARGE SCALE GENOMIC DNA]</scope>
    <source>
        <strain evidence="10">CG08_land_8_20_14_0_20_40_16</strain>
    </source>
</reference>
<dbReference type="Gene3D" id="3.60.90.10">
    <property type="entry name" value="S-adenosylmethionine decarboxylase"/>
    <property type="match status" value="1"/>
</dbReference>
<dbReference type="InterPro" id="IPR016067">
    <property type="entry name" value="S-AdoMet_deCO2ase_core"/>
</dbReference>
<evidence type="ECO:0000256" key="2">
    <source>
        <dbReference type="ARBA" id="ARBA00022793"/>
    </source>
</evidence>
<organism evidence="10 11">
    <name type="scientific">Candidatus Kerfeldbacteria bacterium CG08_land_8_20_14_0_20_40_16</name>
    <dbReference type="NCBI Taxonomy" id="2014244"/>
    <lineage>
        <taxon>Bacteria</taxon>
        <taxon>Candidatus Kerfeldiibacteriota</taxon>
    </lineage>
</organism>
<keyword evidence="4" id="KW-0745">Spermidine biosynthesis</keyword>
<keyword evidence="8" id="KW-0704">Schiff base</keyword>
<evidence type="ECO:0000313" key="10">
    <source>
        <dbReference type="EMBL" id="PIS42787.1"/>
    </source>
</evidence>
<accession>A0A2H0YWB8</accession>
<dbReference type="Proteomes" id="UP000231542">
    <property type="component" value="Unassembled WGS sequence"/>
</dbReference>
<keyword evidence="2" id="KW-0210">Decarboxylase</keyword>
<evidence type="ECO:0000256" key="4">
    <source>
        <dbReference type="ARBA" id="ARBA00023066"/>
    </source>
</evidence>
<gene>
    <name evidence="10" type="ORF">COT24_01790</name>
</gene>
<evidence type="ECO:0000256" key="9">
    <source>
        <dbReference type="ARBA" id="ARBA00023317"/>
    </source>
</evidence>
<evidence type="ECO:0000256" key="5">
    <source>
        <dbReference type="ARBA" id="ARBA00023115"/>
    </source>
</evidence>
<name>A0A2H0YWB8_9BACT</name>
<comment type="caution">
    <text evidence="10">The sequence shown here is derived from an EMBL/GenBank/DDBJ whole genome shotgun (WGS) entry which is preliminary data.</text>
</comment>
<dbReference type="AlphaFoldDB" id="A0A2H0YWB8"/>
<dbReference type="GO" id="GO:0004014">
    <property type="term" value="F:adenosylmethionine decarboxylase activity"/>
    <property type="evidence" value="ECO:0007669"/>
    <property type="project" value="InterPro"/>
</dbReference>
<keyword evidence="6" id="KW-0865">Zymogen</keyword>
<keyword evidence="5" id="KW-0620">Polyamine biosynthesis</keyword>
<evidence type="ECO:0000256" key="6">
    <source>
        <dbReference type="ARBA" id="ARBA00023145"/>
    </source>
</evidence>
<proteinExistence type="predicted"/>
<evidence type="ECO:0000313" key="11">
    <source>
        <dbReference type="Proteomes" id="UP000231542"/>
    </source>
</evidence>
<keyword evidence="9" id="KW-0670">Pyruvate</keyword>
<evidence type="ECO:0000256" key="3">
    <source>
        <dbReference type="ARBA" id="ARBA00022813"/>
    </source>
</evidence>
<evidence type="ECO:0000256" key="7">
    <source>
        <dbReference type="ARBA" id="ARBA00023239"/>
    </source>
</evidence>
<keyword evidence="7" id="KW-0456">Lyase</keyword>
<keyword evidence="3" id="KW-0068">Autocatalytic cleavage</keyword>
<protein>
    <recommendedName>
        <fullName evidence="12">S-adenosylmethionine decarboxylase proenzyme</fullName>
    </recommendedName>
</protein>
<dbReference type="SUPFAM" id="SSF56276">
    <property type="entry name" value="S-adenosylmethionine decarboxylase"/>
    <property type="match status" value="1"/>
</dbReference>
<evidence type="ECO:0000256" key="8">
    <source>
        <dbReference type="ARBA" id="ARBA00023270"/>
    </source>
</evidence>
<dbReference type="Pfam" id="PF02675">
    <property type="entry name" value="AdoMet_dc"/>
    <property type="match status" value="1"/>
</dbReference>
<sequence>MSYLNTLPDIIGTHRQSPPFLVRTDGGRYPDKAGFSGWIPVVESGFSLHTIEPARFVSIDIYTCKELTDEILKKVKKYTLETFQPSEFEEKFVLRGEKYIGPPGIFKK</sequence>